<dbReference type="EMBL" id="JACCBV010000001">
    <property type="protein sequence ID" value="NYE18743.1"/>
    <property type="molecule type" value="Genomic_DNA"/>
</dbReference>
<feature type="region of interest" description="Disordered" evidence="1">
    <location>
        <begin position="27"/>
        <end position="60"/>
    </location>
</feature>
<dbReference type="Pfam" id="PF03713">
    <property type="entry name" value="DUF305"/>
    <property type="match status" value="1"/>
</dbReference>
<dbReference type="InterPro" id="IPR012347">
    <property type="entry name" value="Ferritin-like"/>
</dbReference>
<comment type="caution">
    <text evidence="4">The sequence shown here is derived from an EMBL/GenBank/DDBJ whole genome shotgun (WGS) entry which is preliminary data.</text>
</comment>
<dbReference type="Gene3D" id="1.20.1260.10">
    <property type="match status" value="1"/>
</dbReference>
<evidence type="ECO:0000256" key="1">
    <source>
        <dbReference type="SAM" id="MobiDB-lite"/>
    </source>
</evidence>
<evidence type="ECO:0000313" key="4">
    <source>
        <dbReference type="EMBL" id="NYE18743.1"/>
    </source>
</evidence>
<feature type="signal peptide" evidence="2">
    <location>
        <begin position="1"/>
        <end position="27"/>
    </location>
</feature>
<keyword evidence="5" id="KW-1185">Reference proteome</keyword>
<feature type="domain" description="DUF305" evidence="3">
    <location>
        <begin position="69"/>
        <end position="216"/>
    </location>
</feature>
<evidence type="ECO:0000259" key="3">
    <source>
        <dbReference type="Pfam" id="PF03713"/>
    </source>
</evidence>
<organism evidence="4 5">
    <name type="scientific">Microbacterium immunditiarum</name>
    <dbReference type="NCBI Taxonomy" id="337480"/>
    <lineage>
        <taxon>Bacteria</taxon>
        <taxon>Bacillati</taxon>
        <taxon>Actinomycetota</taxon>
        <taxon>Actinomycetes</taxon>
        <taxon>Micrococcales</taxon>
        <taxon>Microbacteriaceae</taxon>
        <taxon>Microbacterium</taxon>
    </lineage>
</organism>
<gene>
    <name evidence="4" type="ORF">BJ991_000771</name>
</gene>
<sequence>MTKPRRLAPLGVAAALAVALTACTADAEPPTPVSTVPVIQPGAPGEPNRTLSPEEAAEAQHSLPYGEADVLFVRDMLHHHAQALVMTGYVPDRTTDRDIRLLAERMEVSQTDEIAQLEKWLRDRAEPIRDPDAAHDAHADMPGLLSDDELAQLEAAKGSEFERLFLEFMITHHEGAIQMVADLNEAGGGQETEIGLFARHVEADQGIEIARMQQLLAQYD</sequence>
<accession>A0A7Y9KK17</accession>
<keyword evidence="2" id="KW-0732">Signal</keyword>
<dbReference type="PANTHER" id="PTHR36933:SF1">
    <property type="entry name" value="SLL0788 PROTEIN"/>
    <property type="match status" value="1"/>
</dbReference>
<name>A0A7Y9KK17_9MICO</name>
<dbReference type="PROSITE" id="PS51257">
    <property type="entry name" value="PROKAR_LIPOPROTEIN"/>
    <property type="match status" value="1"/>
</dbReference>
<reference evidence="4 5" key="1">
    <citation type="submission" date="2020-07" db="EMBL/GenBank/DDBJ databases">
        <title>Sequencing the genomes of 1000 actinobacteria strains.</title>
        <authorList>
            <person name="Klenk H.-P."/>
        </authorList>
    </citation>
    <scope>NUCLEOTIDE SEQUENCE [LARGE SCALE GENOMIC DNA]</scope>
    <source>
        <strain evidence="4 5">DSM 24662</strain>
    </source>
</reference>
<feature type="chain" id="PRO_5031151643" evidence="2">
    <location>
        <begin position="28"/>
        <end position="220"/>
    </location>
</feature>
<dbReference type="PANTHER" id="PTHR36933">
    <property type="entry name" value="SLL0788 PROTEIN"/>
    <property type="match status" value="1"/>
</dbReference>
<proteinExistence type="predicted"/>
<dbReference type="AlphaFoldDB" id="A0A7Y9KK17"/>
<evidence type="ECO:0000256" key="2">
    <source>
        <dbReference type="SAM" id="SignalP"/>
    </source>
</evidence>
<dbReference type="InterPro" id="IPR005183">
    <property type="entry name" value="DUF305_CopM-like"/>
</dbReference>
<protein>
    <submittedName>
        <fullName evidence="4">Uncharacterized protein (DUF305 family)</fullName>
    </submittedName>
</protein>
<dbReference type="Proteomes" id="UP000576969">
    <property type="component" value="Unassembled WGS sequence"/>
</dbReference>
<evidence type="ECO:0000313" key="5">
    <source>
        <dbReference type="Proteomes" id="UP000576969"/>
    </source>
</evidence>
<dbReference type="RefSeq" id="WP_179487609.1">
    <property type="nucleotide sequence ID" value="NZ_JACCBV010000001.1"/>
</dbReference>